<sequence>MITTGQYEAIHQFIADRIAEVGHAAMTDPFVAAVNAQLIVHAEVLPYRDHGSLDGRDAGFIDGLGLALLHVAARWKNHPTYQATWAPPRVEGRHLLDGNYT</sequence>
<evidence type="ECO:0008006" key="3">
    <source>
        <dbReference type="Google" id="ProtNLM"/>
    </source>
</evidence>
<organism evidence="1 2">
    <name type="scientific">Streptomyces acidiscabies</name>
    <dbReference type="NCBI Taxonomy" id="42234"/>
    <lineage>
        <taxon>Bacteria</taxon>
        <taxon>Bacillati</taxon>
        <taxon>Actinomycetota</taxon>
        <taxon>Actinomycetes</taxon>
        <taxon>Kitasatosporales</taxon>
        <taxon>Streptomycetaceae</taxon>
        <taxon>Streptomyces</taxon>
    </lineage>
</organism>
<dbReference type="Proteomes" id="UP001272987">
    <property type="component" value="Unassembled WGS sequence"/>
</dbReference>
<proteinExistence type="predicted"/>
<keyword evidence="2" id="KW-1185">Reference proteome</keyword>
<gene>
    <name evidence="1" type="ORF">PV666_47255</name>
</gene>
<accession>A0ABU4MBC1</accession>
<comment type="caution">
    <text evidence="1">The sequence shown here is derived from an EMBL/GenBank/DDBJ whole genome shotgun (WGS) entry which is preliminary data.</text>
</comment>
<protein>
    <recommendedName>
        <fullName evidence="3">Toxin Doc</fullName>
    </recommendedName>
</protein>
<evidence type="ECO:0000313" key="1">
    <source>
        <dbReference type="EMBL" id="MDX3025415.1"/>
    </source>
</evidence>
<reference evidence="1 2" key="1">
    <citation type="journal article" date="2023" name="Microb. Genom.">
        <title>Mesoterricola silvestris gen. nov., sp. nov., Mesoterricola sediminis sp. nov., Geothrix oryzae sp. nov., Geothrix edaphica sp. nov., Geothrix rubra sp. nov., and Geothrix limicola sp. nov., six novel members of Acidobacteriota isolated from soils.</title>
        <authorList>
            <person name="Weisberg A.J."/>
            <person name="Pearce E."/>
            <person name="Kramer C.G."/>
            <person name="Chang J.H."/>
            <person name="Clarke C.R."/>
        </authorList>
    </citation>
    <scope>NUCLEOTIDE SEQUENCE [LARGE SCALE GENOMIC DNA]</scope>
    <source>
        <strain evidence="1 2">NB05-1H</strain>
    </source>
</reference>
<evidence type="ECO:0000313" key="2">
    <source>
        <dbReference type="Proteomes" id="UP001272987"/>
    </source>
</evidence>
<name>A0ABU4MBC1_9ACTN</name>
<dbReference type="EMBL" id="JARAWP010000046">
    <property type="protein sequence ID" value="MDX3025415.1"/>
    <property type="molecule type" value="Genomic_DNA"/>
</dbReference>
<dbReference type="RefSeq" id="WP_319167583.1">
    <property type="nucleotide sequence ID" value="NZ_CP122370.1"/>
</dbReference>